<dbReference type="OrthoDB" id="9970787at2"/>
<organism evidence="2 3">
    <name type="scientific">Thermaurantimonas aggregans</name>
    <dbReference type="NCBI Taxonomy" id="2173829"/>
    <lineage>
        <taxon>Bacteria</taxon>
        <taxon>Pseudomonadati</taxon>
        <taxon>Bacteroidota</taxon>
        <taxon>Flavobacteriia</taxon>
        <taxon>Flavobacteriales</taxon>
        <taxon>Schleiferiaceae</taxon>
        <taxon>Thermaurantimonas</taxon>
    </lineage>
</organism>
<gene>
    <name evidence="2" type="ORF">JCM31826_04910</name>
</gene>
<feature type="transmembrane region" description="Helical" evidence="1">
    <location>
        <begin position="166"/>
        <end position="186"/>
    </location>
</feature>
<keyword evidence="1" id="KW-0472">Membrane</keyword>
<feature type="transmembrane region" description="Helical" evidence="1">
    <location>
        <begin position="139"/>
        <end position="160"/>
    </location>
</feature>
<feature type="transmembrane region" description="Helical" evidence="1">
    <location>
        <begin position="85"/>
        <end position="103"/>
    </location>
</feature>
<protein>
    <submittedName>
        <fullName evidence="2">Uncharacterized protein</fullName>
    </submittedName>
</protein>
<accession>A0A401XJ09</accession>
<feature type="transmembrane region" description="Helical" evidence="1">
    <location>
        <begin position="53"/>
        <end position="73"/>
    </location>
</feature>
<dbReference type="AlphaFoldDB" id="A0A401XJ09"/>
<keyword evidence="3" id="KW-1185">Reference proteome</keyword>
<reference evidence="2 3" key="1">
    <citation type="submission" date="2018-11" db="EMBL/GenBank/DDBJ databases">
        <title>Schleiferia aggregans sp. nov., a moderately thermophilic heterotrophic bacterium isolated from microbial mats at a terrestrial hot spring.</title>
        <authorList>
            <person name="Iino T."/>
            <person name="Ohkuma M."/>
            <person name="Haruta S."/>
        </authorList>
    </citation>
    <scope>NUCLEOTIDE SEQUENCE [LARGE SCALE GENOMIC DNA]</scope>
    <source>
        <strain evidence="2 3">LA</strain>
    </source>
</reference>
<evidence type="ECO:0000313" key="3">
    <source>
        <dbReference type="Proteomes" id="UP000286715"/>
    </source>
</evidence>
<name>A0A401XJ09_9FLAO</name>
<comment type="caution">
    <text evidence="2">The sequence shown here is derived from an EMBL/GenBank/DDBJ whole genome shotgun (WGS) entry which is preliminary data.</text>
</comment>
<feature type="transmembrane region" description="Helical" evidence="1">
    <location>
        <begin position="27"/>
        <end position="47"/>
    </location>
</feature>
<dbReference type="RefSeq" id="WP_124397065.1">
    <property type="nucleotide sequence ID" value="NZ_BHZE01000003.1"/>
</dbReference>
<proteinExistence type="predicted"/>
<evidence type="ECO:0000313" key="2">
    <source>
        <dbReference type="EMBL" id="GCD77009.1"/>
    </source>
</evidence>
<evidence type="ECO:0000256" key="1">
    <source>
        <dbReference type="SAM" id="Phobius"/>
    </source>
</evidence>
<keyword evidence="1" id="KW-1133">Transmembrane helix</keyword>
<feature type="transmembrane region" description="Helical" evidence="1">
    <location>
        <begin position="193"/>
        <end position="214"/>
    </location>
</feature>
<sequence length="233" mass="26521">MKIKDFVKIYSTVLLAHVAAQAVAKDFSLLFFTKLLIPLSVLLYNFYFNKNTLINIFLSSSYTFFLFGNVLMMVSPQYDPCRFDIPMFSYSTAFLFLAILPLIRSEWNTTNVLTGLLVAVINGFLSYLYILKGLQSNQYIFIIFVVSFVLMSFATFLYKTEAKKKLYITGGLFGLSISNHLLGFCTFREKIPFLVPVAMLFYGLSLLLFLFGYIDLDEQAINGTSKYDGNSNS</sequence>
<keyword evidence="1" id="KW-0812">Transmembrane</keyword>
<dbReference type="EMBL" id="BHZE01000003">
    <property type="protein sequence ID" value="GCD77009.1"/>
    <property type="molecule type" value="Genomic_DNA"/>
</dbReference>
<feature type="transmembrane region" description="Helical" evidence="1">
    <location>
        <begin position="109"/>
        <end position="130"/>
    </location>
</feature>
<dbReference type="Proteomes" id="UP000286715">
    <property type="component" value="Unassembled WGS sequence"/>
</dbReference>